<dbReference type="Pfam" id="PF02751">
    <property type="entry name" value="TFIIA_gamma_C"/>
    <property type="match status" value="1"/>
</dbReference>
<gene>
    <name evidence="9" type="ORF">WJX74_006648</name>
</gene>
<dbReference type="InterPro" id="IPR009088">
    <property type="entry name" value="TFIIA_b-brl"/>
</dbReference>
<dbReference type="SUPFAM" id="SSF47396">
    <property type="entry name" value="Transcription factor IIA (TFIIA), alpha-helical domain"/>
    <property type="match status" value="1"/>
</dbReference>
<sequence>MSLQHYRTTAFGECLVDSLDNLVTSGKISGDLAIKVLAEFDQSFYEAIARSAEDKLTFKAKLDTYRGCDNVWTFEAQDAVFTFPPAQTAGMRAPGPKATAQEIVVEGKLKIVSVDQKLMSET</sequence>
<comment type="similarity">
    <text evidence="2 6">Belongs to the TFIIA subunit 2 family.</text>
</comment>
<dbReference type="InterPro" id="IPR015872">
    <property type="entry name" value="TFIIA_gsu_N"/>
</dbReference>
<dbReference type="InterPro" id="IPR015871">
    <property type="entry name" value="TFIIA_gsu_C"/>
</dbReference>
<protein>
    <recommendedName>
        <fullName evidence="6">Transcription initiation factor IIA subunit 2</fullName>
    </recommendedName>
</protein>
<keyword evidence="5 6" id="KW-0539">Nucleus</keyword>
<comment type="function">
    <text evidence="6">TFIIA is a component of the transcription machinery of RNA polymerase II and plays an important role in transcriptional activation.</text>
</comment>
<evidence type="ECO:0000259" key="8">
    <source>
        <dbReference type="Pfam" id="PF02751"/>
    </source>
</evidence>
<evidence type="ECO:0000256" key="3">
    <source>
        <dbReference type="ARBA" id="ARBA00023015"/>
    </source>
</evidence>
<proteinExistence type="inferred from homology"/>
<evidence type="ECO:0000313" key="10">
    <source>
        <dbReference type="Proteomes" id="UP001438707"/>
    </source>
</evidence>
<evidence type="ECO:0000256" key="1">
    <source>
        <dbReference type="ARBA" id="ARBA00004123"/>
    </source>
</evidence>
<dbReference type="SUPFAM" id="SSF50784">
    <property type="entry name" value="Transcription factor IIA (TFIIA), beta-barrel domain"/>
    <property type="match status" value="1"/>
</dbReference>
<dbReference type="InterPro" id="IPR009083">
    <property type="entry name" value="TFIIA_a-hlx"/>
</dbReference>
<dbReference type="CDD" id="cd10014">
    <property type="entry name" value="TFIIA_gamma_C"/>
    <property type="match status" value="1"/>
</dbReference>
<keyword evidence="10" id="KW-1185">Reference proteome</keyword>
<comment type="subcellular location">
    <subcellularLocation>
        <location evidence="1 6">Nucleus</location>
    </subcellularLocation>
</comment>
<organism evidence="9 10">
    <name type="scientific">Apatococcus lobatus</name>
    <dbReference type="NCBI Taxonomy" id="904363"/>
    <lineage>
        <taxon>Eukaryota</taxon>
        <taxon>Viridiplantae</taxon>
        <taxon>Chlorophyta</taxon>
        <taxon>core chlorophytes</taxon>
        <taxon>Trebouxiophyceae</taxon>
        <taxon>Chlorellales</taxon>
        <taxon>Chlorellaceae</taxon>
        <taxon>Apatococcus</taxon>
    </lineage>
</organism>
<dbReference type="GO" id="GO:0005672">
    <property type="term" value="C:transcription factor TFIIA complex"/>
    <property type="evidence" value="ECO:0007669"/>
    <property type="project" value="InterPro"/>
</dbReference>
<keyword evidence="3 6" id="KW-0805">Transcription regulation</keyword>
<evidence type="ECO:0000313" key="9">
    <source>
        <dbReference type="EMBL" id="KAK9818950.1"/>
    </source>
</evidence>
<keyword evidence="4 6" id="KW-0804">Transcription</keyword>
<dbReference type="Gene3D" id="1.10.287.190">
    <property type="entry name" value="Transcription factor IIA gamma subunit, alpha-helical domain"/>
    <property type="match status" value="1"/>
</dbReference>
<dbReference type="Proteomes" id="UP001438707">
    <property type="component" value="Unassembled WGS sequence"/>
</dbReference>
<dbReference type="PIRSF" id="PIRSF009415">
    <property type="entry name" value="Hum_TFIIA_gamma"/>
    <property type="match status" value="1"/>
</dbReference>
<evidence type="ECO:0000256" key="6">
    <source>
        <dbReference type="PIRNR" id="PIRNR009415"/>
    </source>
</evidence>
<dbReference type="Pfam" id="PF02268">
    <property type="entry name" value="TFIIA_gamma_N"/>
    <property type="match status" value="1"/>
</dbReference>
<evidence type="ECO:0000256" key="2">
    <source>
        <dbReference type="ARBA" id="ARBA00007675"/>
    </source>
</evidence>
<reference evidence="9 10" key="1">
    <citation type="journal article" date="2024" name="Nat. Commun.">
        <title>Phylogenomics reveals the evolutionary origins of lichenization in chlorophyte algae.</title>
        <authorList>
            <person name="Puginier C."/>
            <person name="Libourel C."/>
            <person name="Otte J."/>
            <person name="Skaloud P."/>
            <person name="Haon M."/>
            <person name="Grisel S."/>
            <person name="Petersen M."/>
            <person name="Berrin J.G."/>
            <person name="Delaux P.M."/>
            <person name="Dal Grande F."/>
            <person name="Keller J."/>
        </authorList>
    </citation>
    <scope>NUCLEOTIDE SEQUENCE [LARGE SCALE GENOMIC DNA]</scope>
    <source>
        <strain evidence="9 10">SAG 2145</strain>
    </source>
</reference>
<feature type="domain" description="Transcription initiation factor IIA gamma subunit C-terminal" evidence="8">
    <location>
        <begin position="59"/>
        <end position="115"/>
    </location>
</feature>
<dbReference type="InterPro" id="IPR003194">
    <property type="entry name" value="TFIIA_gsu"/>
</dbReference>
<accession>A0AAW1Q9Q8</accession>
<dbReference type="Gene3D" id="2.30.18.10">
    <property type="entry name" value="Transcription factor IIA (TFIIA), beta-barrel domain"/>
    <property type="match status" value="1"/>
</dbReference>
<dbReference type="GO" id="GO:0006367">
    <property type="term" value="P:transcription initiation at RNA polymerase II promoter"/>
    <property type="evidence" value="ECO:0007669"/>
    <property type="project" value="InterPro"/>
</dbReference>
<feature type="domain" description="Transcription initiation factor IIA gamma subunit N-terminal" evidence="7">
    <location>
        <begin position="3"/>
        <end position="47"/>
    </location>
</feature>
<evidence type="ECO:0000256" key="5">
    <source>
        <dbReference type="ARBA" id="ARBA00023242"/>
    </source>
</evidence>
<name>A0AAW1Q9Q8_9CHLO</name>
<dbReference type="EMBL" id="JALJOS010000052">
    <property type="protein sequence ID" value="KAK9818950.1"/>
    <property type="molecule type" value="Genomic_DNA"/>
</dbReference>
<evidence type="ECO:0000259" key="7">
    <source>
        <dbReference type="Pfam" id="PF02268"/>
    </source>
</evidence>
<evidence type="ECO:0000256" key="4">
    <source>
        <dbReference type="ARBA" id="ARBA00023163"/>
    </source>
</evidence>
<comment type="caution">
    <text evidence="9">The sequence shown here is derived from an EMBL/GenBank/DDBJ whole genome shotgun (WGS) entry which is preliminary data.</text>
</comment>
<dbReference type="AlphaFoldDB" id="A0AAW1Q9Q8"/>
<dbReference type="PANTHER" id="PTHR10966">
    <property type="entry name" value="TRANSCRIPTION INITIATION FACTOR IIA SUBUNIT 2"/>
    <property type="match status" value="1"/>
</dbReference>